<evidence type="ECO:0000313" key="2">
    <source>
        <dbReference type="EMBL" id="KIK58628.1"/>
    </source>
</evidence>
<protein>
    <submittedName>
        <fullName evidence="2">Unplaced genomic scaffold GYMLUscaffold_36, whole genome shotgun sequence</fullName>
    </submittedName>
</protein>
<sequence>MNRVSGFEFLPNELYHRIQEQIFENKTLLSLILVSKHFYSAFLPYIYHYVNSLALGTLALSDNERFPLGPHPATFVKEMSFEIPYRKKRIISVADAPDEEETESGGMNWKEKEIGPTELLSLQKQLTAAIRNIRAHASSSAVRRFTYSCSALSLPDAFGNVEFAEFGALKDVGVFCSFPSRNLRKSLAMLKALCSASTLTGLELIFPRLEHAPDSTTQAKILLQTAKTCPNLKRLAIGIPRMDPKNLPSHSPEHVQRALDNPEFTFSALRLFAFSDFGLNPGKRALDCTSFFRRHPTIEWLEFNSSESINHPSHGGGSAPDILPNLKIFHGYLEDYISLCTESRPINEISLSLLDLDEEEPLFEGALKENKTLRRLFMHDHRLPYTVGRDMPGYSVEVLRKITDSSPGLTHFDCWADCEASRAEHLRSLYRMLATNLPNLTHLRMVMCLPIEGDTAFSINEVGLQPYIHDLREAHLDALNWAMRGHGGFKTARVEIYALLDKSYLNGMFYFMKKGRVRVSGDEEREGGEGKGGKERKEEGEEGQGQGQGQLERRKEIVLVPKEDWLMYRRDALENPSVRI</sequence>
<feature type="compositionally biased region" description="Basic and acidic residues" evidence="1">
    <location>
        <begin position="521"/>
        <end position="539"/>
    </location>
</feature>
<dbReference type="EMBL" id="KN834784">
    <property type="protein sequence ID" value="KIK58628.1"/>
    <property type="molecule type" value="Genomic_DNA"/>
</dbReference>
<name>A0A0D0CSH9_9AGAR</name>
<dbReference type="Proteomes" id="UP000053593">
    <property type="component" value="Unassembled WGS sequence"/>
</dbReference>
<evidence type="ECO:0000313" key="3">
    <source>
        <dbReference type="Proteomes" id="UP000053593"/>
    </source>
</evidence>
<accession>A0A0D0CSH9</accession>
<dbReference type="HOGENOM" id="CLU_516831_0_0_1"/>
<proteinExistence type="predicted"/>
<gene>
    <name evidence="2" type="ORF">GYMLUDRAFT_74882</name>
</gene>
<keyword evidence="3" id="KW-1185">Reference proteome</keyword>
<organism evidence="2 3">
    <name type="scientific">Collybiopsis luxurians FD-317 M1</name>
    <dbReference type="NCBI Taxonomy" id="944289"/>
    <lineage>
        <taxon>Eukaryota</taxon>
        <taxon>Fungi</taxon>
        <taxon>Dikarya</taxon>
        <taxon>Basidiomycota</taxon>
        <taxon>Agaricomycotina</taxon>
        <taxon>Agaricomycetes</taxon>
        <taxon>Agaricomycetidae</taxon>
        <taxon>Agaricales</taxon>
        <taxon>Marasmiineae</taxon>
        <taxon>Omphalotaceae</taxon>
        <taxon>Collybiopsis</taxon>
        <taxon>Collybiopsis luxurians</taxon>
    </lineage>
</organism>
<feature type="region of interest" description="Disordered" evidence="1">
    <location>
        <begin position="521"/>
        <end position="555"/>
    </location>
</feature>
<dbReference type="AlphaFoldDB" id="A0A0D0CSH9"/>
<evidence type="ECO:0000256" key="1">
    <source>
        <dbReference type="SAM" id="MobiDB-lite"/>
    </source>
</evidence>
<reference evidence="2 3" key="1">
    <citation type="submission" date="2014-04" db="EMBL/GenBank/DDBJ databases">
        <title>Evolutionary Origins and Diversification of the Mycorrhizal Mutualists.</title>
        <authorList>
            <consortium name="DOE Joint Genome Institute"/>
            <consortium name="Mycorrhizal Genomics Consortium"/>
            <person name="Kohler A."/>
            <person name="Kuo A."/>
            <person name="Nagy L.G."/>
            <person name="Floudas D."/>
            <person name="Copeland A."/>
            <person name="Barry K.W."/>
            <person name="Cichocki N."/>
            <person name="Veneault-Fourrey C."/>
            <person name="LaButti K."/>
            <person name="Lindquist E.A."/>
            <person name="Lipzen A."/>
            <person name="Lundell T."/>
            <person name="Morin E."/>
            <person name="Murat C."/>
            <person name="Riley R."/>
            <person name="Ohm R."/>
            <person name="Sun H."/>
            <person name="Tunlid A."/>
            <person name="Henrissat B."/>
            <person name="Grigoriev I.V."/>
            <person name="Hibbett D.S."/>
            <person name="Martin F."/>
        </authorList>
    </citation>
    <scope>NUCLEOTIDE SEQUENCE [LARGE SCALE GENOMIC DNA]</scope>
    <source>
        <strain evidence="2 3">FD-317 M1</strain>
    </source>
</reference>